<feature type="domain" description="Homeobox" evidence="8">
    <location>
        <begin position="333"/>
        <end position="393"/>
    </location>
</feature>
<reference evidence="9" key="1">
    <citation type="journal article" date="2011" name="Genome Biol.">
        <title>The draft genome of the carcinogenic human liver fluke Clonorchis sinensis.</title>
        <authorList>
            <person name="Wang X."/>
            <person name="Chen W."/>
            <person name="Huang Y."/>
            <person name="Sun J."/>
            <person name="Men J."/>
            <person name="Liu H."/>
            <person name="Luo F."/>
            <person name="Guo L."/>
            <person name="Lv X."/>
            <person name="Deng C."/>
            <person name="Zhou C."/>
            <person name="Fan Y."/>
            <person name="Li X."/>
            <person name="Huang L."/>
            <person name="Hu Y."/>
            <person name="Liang C."/>
            <person name="Hu X."/>
            <person name="Xu J."/>
            <person name="Yu X."/>
        </authorList>
    </citation>
    <scope>NUCLEOTIDE SEQUENCE [LARGE SCALE GENOMIC DNA]</scope>
    <source>
        <strain evidence="9">Henan</strain>
    </source>
</reference>
<dbReference type="InterPro" id="IPR017970">
    <property type="entry name" value="Homeobox_CS"/>
</dbReference>
<dbReference type="GO" id="GO:0000981">
    <property type="term" value="F:DNA-binding transcription factor activity, RNA polymerase II-specific"/>
    <property type="evidence" value="ECO:0007669"/>
    <property type="project" value="InterPro"/>
</dbReference>
<reference key="2">
    <citation type="submission" date="2011-10" db="EMBL/GenBank/DDBJ databases">
        <title>The genome and transcriptome sequence of Clonorchis sinensis provide insights into the carcinogenic liver fluke.</title>
        <authorList>
            <person name="Wang X."/>
            <person name="Huang Y."/>
            <person name="Chen W."/>
            <person name="Liu H."/>
            <person name="Guo L."/>
            <person name="Chen Y."/>
            <person name="Luo F."/>
            <person name="Zhou W."/>
            <person name="Sun J."/>
            <person name="Mao Q."/>
            <person name="Liang P."/>
            <person name="Zhou C."/>
            <person name="Tian Y."/>
            <person name="Men J."/>
            <person name="Lv X."/>
            <person name="Huang L."/>
            <person name="Zhou J."/>
            <person name="Hu Y."/>
            <person name="Li R."/>
            <person name="Zhang F."/>
            <person name="Lei H."/>
            <person name="Li X."/>
            <person name="Hu X."/>
            <person name="Liang C."/>
            <person name="Xu J."/>
            <person name="Wu Z."/>
            <person name="Yu X."/>
        </authorList>
    </citation>
    <scope>NUCLEOTIDE SEQUENCE</scope>
    <source>
        <strain>Henan</strain>
    </source>
</reference>
<comment type="subcellular location">
    <subcellularLocation>
        <location evidence="4 5">Nucleus</location>
    </subcellularLocation>
</comment>
<evidence type="ECO:0000256" key="5">
    <source>
        <dbReference type="RuleBase" id="RU000682"/>
    </source>
</evidence>
<dbReference type="PANTHER" id="PTHR24336">
    <property type="entry name" value="TRANSCRIPTION FACTOR LBX"/>
    <property type="match status" value="1"/>
</dbReference>
<dbReference type="Pfam" id="PF00046">
    <property type="entry name" value="Homeodomain"/>
    <property type="match status" value="1"/>
</dbReference>
<dbReference type="GO" id="GO:1990837">
    <property type="term" value="F:sequence-specific double-stranded DNA binding"/>
    <property type="evidence" value="ECO:0007669"/>
    <property type="project" value="TreeGrafter"/>
</dbReference>
<keyword evidence="6" id="KW-0175">Coiled coil</keyword>
<protein>
    <submittedName>
        <fullName evidence="9">Homeobox protein SMOX-5</fullName>
    </submittedName>
</protein>
<evidence type="ECO:0000256" key="4">
    <source>
        <dbReference type="PROSITE-ProRule" id="PRU00108"/>
    </source>
</evidence>
<dbReference type="PANTHER" id="PTHR24336:SF8">
    <property type="entry name" value="LADYBIRD EARLY-RELATED"/>
    <property type="match status" value="1"/>
</dbReference>
<feature type="compositionally biased region" description="Low complexity" evidence="7">
    <location>
        <begin position="275"/>
        <end position="287"/>
    </location>
</feature>
<feature type="DNA-binding region" description="Homeobox" evidence="4">
    <location>
        <begin position="335"/>
        <end position="394"/>
    </location>
</feature>
<gene>
    <name evidence="9" type="ORF">CLF_111296</name>
</gene>
<feature type="region of interest" description="Disordered" evidence="7">
    <location>
        <begin position="135"/>
        <end position="161"/>
    </location>
</feature>
<keyword evidence="1 4" id="KW-0238">DNA-binding</keyword>
<dbReference type="InterPro" id="IPR009057">
    <property type="entry name" value="Homeodomain-like_sf"/>
</dbReference>
<dbReference type="EMBL" id="DF143613">
    <property type="protein sequence ID" value="GAA53847.1"/>
    <property type="molecule type" value="Genomic_DNA"/>
</dbReference>
<evidence type="ECO:0000313" key="9">
    <source>
        <dbReference type="EMBL" id="GAA53847.1"/>
    </source>
</evidence>
<dbReference type="Gene3D" id="1.10.10.60">
    <property type="entry name" value="Homeodomain-like"/>
    <property type="match status" value="1"/>
</dbReference>
<feature type="compositionally biased region" description="Acidic residues" evidence="7">
    <location>
        <begin position="260"/>
        <end position="271"/>
    </location>
</feature>
<dbReference type="Proteomes" id="UP000008909">
    <property type="component" value="Unassembled WGS sequence"/>
</dbReference>
<feature type="coiled-coil region" evidence="6">
    <location>
        <begin position="380"/>
        <end position="407"/>
    </location>
</feature>
<dbReference type="InterPro" id="IPR001356">
    <property type="entry name" value="HD"/>
</dbReference>
<dbReference type="GO" id="GO:0005634">
    <property type="term" value="C:nucleus"/>
    <property type="evidence" value="ECO:0007669"/>
    <property type="project" value="UniProtKB-SubCell"/>
</dbReference>
<dbReference type="InterPro" id="IPR051892">
    <property type="entry name" value="LBX_TF"/>
</dbReference>
<sequence>MVIQSHSIMDIQRMAKPSFAKTDKLAPSFRINDILASTAAAKQTDNELPTLPQVQTNLSAVPQLDPQLWAQLPSYLTKTPSLVSTFLLGLSNILLGTNEESINKRFDNSVLAQMKHGDILSRLINLRASNHCNSPADADYNGTASPKRHSDSTSSESLCPSKAKECSRYTQRYLSLRDTQSLPVSTYDPKAVELSLERNPLLSKGITEYGRISAFTNVIQHSGRSSDYDNINLTTTSSKPSSPYSTESEQQWIAFGPLENPDDCQVDDESDGGLQEQQQQQQQQQQQTANSALDALIHMTTSSMQQLHRRSTVPADVTTHLGISCINRGTRIAKRRKTRTTFSNSQLTELEHNFNRQKYLTPTDRDRIAKTLGLSNTQVITWFQNRRAKLKREAEELERDVLAARQQEQQKIFEKVSQCTNSNNSTADNWKVLKDLERGMWSANLGLSYAMGVDSAATLNQWSRHFERNTKANNLSRTPDLLHSRSHSHDRHKEVLVQSISLSDATDSKSTDARVPGEVSSKKLLWSPAEEIEDEVG</sequence>
<evidence type="ECO:0000256" key="6">
    <source>
        <dbReference type="SAM" id="Coils"/>
    </source>
</evidence>
<evidence type="ECO:0000256" key="2">
    <source>
        <dbReference type="ARBA" id="ARBA00023155"/>
    </source>
</evidence>
<evidence type="ECO:0000259" key="8">
    <source>
        <dbReference type="PROSITE" id="PS50071"/>
    </source>
</evidence>
<evidence type="ECO:0000256" key="3">
    <source>
        <dbReference type="ARBA" id="ARBA00023242"/>
    </source>
</evidence>
<feature type="compositionally biased region" description="Polar residues" evidence="7">
    <location>
        <begin position="223"/>
        <end position="233"/>
    </location>
</feature>
<dbReference type="PROSITE" id="PS00027">
    <property type="entry name" value="HOMEOBOX_1"/>
    <property type="match status" value="1"/>
</dbReference>
<keyword evidence="3 4" id="KW-0539">Nucleus</keyword>
<dbReference type="SUPFAM" id="SSF46689">
    <property type="entry name" value="Homeodomain-like"/>
    <property type="match status" value="1"/>
</dbReference>
<evidence type="ECO:0000256" key="7">
    <source>
        <dbReference type="SAM" id="MobiDB-lite"/>
    </source>
</evidence>
<feature type="region of interest" description="Disordered" evidence="7">
    <location>
        <begin position="498"/>
        <end position="537"/>
    </location>
</feature>
<proteinExistence type="predicted"/>
<evidence type="ECO:0000313" key="10">
    <source>
        <dbReference type="Proteomes" id="UP000008909"/>
    </source>
</evidence>
<keyword evidence="2 4" id="KW-0371">Homeobox</keyword>
<name>G7YLL6_CLOSI</name>
<keyword evidence="10" id="KW-1185">Reference proteome</keyword>
<feature type="region of interest" description="Disordered" evidence="7">
    <location>
        <begin position="223"/>
        <end position="290"/>
    </location>
</feature>
<evidence type="ECO:0000256" key="1">
    <source>
        <dbReference type="ARBA" id="ARBA00023125"/>
    </source>
</evidence>
<feature type="region of interest" description="Disordered" evidence="7">
    <location>
        <begin position="474"/>
        <end position="493"/>
    </location>
</feature>
<dbReference type="SMART" id="SM00389">
    <property type="entry name" value="HOX"/>
    <property type="match status" value="1"/>
</dbReference>
<dbReference type="CDD" id="cd00086">
    <property type="entry name" value="homeodomain"/>
    <property type="match status" value="1"/>
</dbReference>
<dbReference type="AlphaFoldDB" id="G7YLL6"/>
<dbReference type="PROSITE" id="PS50071">
    <property type="entry name" value="HOMEOBOX_2"/>
    <property type="match status" value="1"/>
</dbReference>
<organism evidence="9 10">
    <name type="scientific">Clonorchis sinensis</name>
    <name type="common">Chinese liver fluke</name>
    <dbReference type="NCBI Taxonomy" id="79923"/>
    <lineage>
        <taxon>Eukaryota</taxon>
        <taxon>Metazoa</taxon>
        <taxon>Spiralia</taxon>
        <taxon>Lophotrochozoa</taxon>
        <taxon>Platyhelminthes</taxon>
        <taxon>Trematoda</taxon>
        <taxon>Digenea</taxon>
        <taxon>Opisthorchiida</taxon>
        <taxon>Opisthorchiata</taxon>
        <taxon>Opisthorchiidae</taxon>
        <taxon>Clonorchis</taxon>
    </lineage>
</organism>
<feature type="compositionally biased region" description="Low complexity" evidence="7">
    <location>
        <begin position="234"/>
        <end position="249"/>
    </location>
</feature>
<accession>G7YLL6</accession>